<evidence type="ECO:0000256" key="2">
    <source>
        <dbReference type="ARBA" id="ARBA00023015"/>
    </source>
</evidence>
<proteinExistence type="inferred from homology"/>
<reference evidence="6 7" key="1">
    <citation type="submission" date="2020-04" db="EMBL/GenBank/DDBJ databases">
        <title>Pseudoalteromonas caenipelagi sp. nov., isolated from a tidal flat.</title>
        <authorList>
            <person name="Park S."/>
            <person name="Yoon J.-H."/>
        </authorList>
    </citation>
    <scope>NUCLEOTIDE SEQUENCE [LARGE SCALE GENOMIC DNA]</scope>
    <source>
        <strain evidence="6 7">JBTF-M23</strain>
    </source>
</reference>
<comment type="caution">
    <text evidence="6">The sequence shown here is derived from an EMBL/GenBank/DDBJ whole genome shotgun (WGS) entry which is preliminary data.</text>
</comment>
<dbReference type="SUPFAM" id="SSF46785">
    <property type="entry name" value="Winged helix' DNA-binding domain"/>
    <property type="match status" value="1"/>
</dbReference>
<dbReference type="GO" id="GO:0043565">
    <property type="term" value="F:sequence-specific DNA binding"/>
    <property type="evidence" value="ECO:0007669"/>
    <property type="project" value="TreeGrafter"/>
</dbReference>
<evidence type="ECO:0000256" key="4">
    <source>
        <dbReference type="ARBA" id="ARBA00023163"/>
    </source>
</evidence>
<feature type="domain" description="HTH lysR-type" evidence="5">
    <location>
        <begin position="5"/>
        <end position="62"/>
    </location>
</feature>
<dbReference type="SUPFAM" id="SSF53850">
    <property type="entry name" value="Periplasmic binding protein-like II"/>
    <property type="match status" value="1"/>
</dbReference>
<keyword evidence="4" id="KW-0804">Transcription</keyword>
<keyword evidence="3" id="KW-0238">DNA-binding</keyword>
<sequence length="291" mass="32879">MNRLPPLKSMQAFEAAARNMSFSRAAAELCVSQSAISHQVKSLEQFLGKKLLERNSSHVRLTLDGHTYFTVIKDCFKRMHSITDHLLNKSPYKLKVMAQSSIAVEWLAPKISGFNESYPDIEVSLSMASHGETFEPSDFDIIVGTWPVPPNFITRKTRDERWFPVCSAELIDDKSTLTIEDILNLPLVSSEMGKDWELWAQNNQVDSNSLTISMEVSHTLLAAKVALGGKYIALSTDFIVHQLVESGKLLAFKELSYVLPWGHYAIHYRLGSHAHEDIESFVNWFVDTCKD</sequence>
<evidence type="ECO:0000259" key="5">
    <source>
        <dbReference type="PROSITE" id="PS50931"/>
    </source>
</evidence>
<evidence type="ECO:0000313" key="7">
    <source>
        <dbReference type="Proteomes" id="UP000586305"/>
    </source>
</evidence>
<dbReference type="InterPro" id="IPR036388">
    <property type="entry name" value="WH-like_DNA-bd_sf"/>
</dbReference>
<dbReference type="Proteomes" id="UP000586305">
    <property type="component" value="Unassembled WGS sequence"/>
</dbReference>
<evidence type="ECO:0000256" key="3">
    <source>
        <dbReference type="ARBA" id="ARBA00023125"/>
    </source>
</evidence>
<dbReference type="Gene3D" id="1.10.10.10">
    <property type="entry name" value="Winged helix-like DNA-binding domain superfamily/Winged helix DNA-binding domain"/>
    <property type="match status" value="1"/>
</dbReference>
<name>A0A849VG63_9GAMM</name>
<comment type="similarity">
    <text evidence="1">Belongs to the LysR transcriptional regulatory family.</text>
</comment>
<dbReference type="EMBL" id="JABBPG010000003">
    <property type="protein sequence ID" value="NOU50701.1"/>
    <property type="molecule type" value="Genomic_DNA"/>
</dbReference>
<dbReference type="InterPro" id="IPR036390">
    <property type="entry name" value="WH_DNA-bd_sf"/>
</dbReference>
<dbReference type="InterPro" id="IPR005119">
    <property type="entry name" value="LysR_subst-bd"/>
</dbReference>
<dbReference type="PANTHER" id="PTHR30537:SF26">
    <property type="entry name" value="GLYCINE CLEAVAGE SYSTEM TRANSCRIPTIONAL ACTIVATOR"/>
    <property type="match status" value="1"/>
</dbReference>
<dbReference type="PRINTS" id="PR00039">
    <property type="entry name" value="HTHLYSR"/>
</dbReference>
<dbReference type="FunFam" id="1.10.10.10:FF:000001">
    <property type="entry name" value="LysR family transcriptional regulator"/>
    <property type="match status" value="1"/>
</dbReference>
<dbReference type="Pfam" id="PF03466">
    <property type="entry name" value="LysR_substrate"/>
    <property type="match status" value="1"/>
</dbReference>
<dbReference type="AlphaFoldDB" id="A0A849VG63"/>
<gene>
    <name evidence="6" type="ORF">HG263_09150</name>
</gene>
<dbReference type="InterPro" id="IPR000847">
    <property type="entry name" value="LysR_HTH_N"/>
</dbReference>
<dbReference type="PANTHER" id="PTHR30537">
    <property type="entry name" value="HTH-TYPE TRANSCRIPTIONAL REGULATOR"/>
    <property type="match status" value="1"/>
</dbReference>
<protein>
    <submittedName>
        <fullName evidence="6">LysR family transcriptional regulator</fullName>
    </submittedName>
</protein>
<dbReference type="RefSeq" id="WP_171625780.1">
    <property type="nucleotide sequence ID" value="NZ_JABBPG010000003.1"/>
</dbReference>
<dbReference type="PROSITE" id="PS50931">
    <property type="entry name" value="HTH_LYSR"/>
    <property type="match status" value="1"/>
</dbReference>
<keyword evidence="2" id="KW-0805">Transcription regulation</keyword>
<accession>A0A849VG63</accession>
<evidence type="ECO:0000313" key="6">
    <source>
        <dbReference type="EMBL" id="NOU50701.1"/>
    </source>
</evidence>
<dbReference type="GO" id="GO:0006351">
    <property type="term" value="P:DNA-templated transcription"/>
    <property type="evidence" value="ECO:0007669"/>
    <property type="project" value="TreeGrafter"/>
</dbReference>
<keyword evidence="7" id="KW-1185">Reference proteome</keyword>
<evidence type="ECO:0000256" key="1">
    <source>
        <dbReference type="ARBA" id="ARBA00009437"/>
    </source>
</evidence>
<dbReference type="Gene3D" id="3.40.190.10">
    <property type="entry name" value="Periplasmic binding protein-like II"/>
    <property type="match status" value="2"/>
</dbReference>
<dbReference type="Pfam" id="PF00126">
    <property type="entry name" value="HTH_1"/>
    <property type="match status" value="1"/>
</dbReference>
<dbReference type="InterPro" id="IPR058163">
    <property type="entry name" value="LysR-type_TF_proteobact-type"/>
</dbReference>
<organism evidence="6 7">
    <name type="scientific">Pseudoalteromonas caenipelagi</name>
    <dbReference type="NCBI Taxonomy" id="2726988"/>
    <lineage>
        <taxon>Bacteria</taxon>
        <taxon>Pseudomonadati</taxon>
        <taxon>Pseudomonadota</taxon>
        <taxon>Gammaproteobacteria</taxon>
        <taxon>Alteromonadales</taxon>
        <taxon>Pseudoalteromonadaceae</taxon>
        <taxon>Pseudoalteromonas</taxon>
    </lineage>
</organism>
<dbReference type="GO" id="GO:0003700">
    <property type="term" value="F:DNA-binding transcription factor activity"/>
    <property type="evidence" value="ECO:0007669"/>
    <property type="project" value="InterPro"/>
</dbReference>